<accession>A0ABU0LK46</accession>
<dbReference type="SUPFAM" id="SSF46689">
    <property type="entry name" value="Homeodomain-like"/>
    <property type="match status" value="1"/>
</dbReference>
<reference evidence="9 10" key="1">
    <citation type="submission" date="2023-07" db="EMBL/GenBank/DDBJ databases">
        <title>Genomic Encyclopedia of Type Strains, Phase IV (KMG-IV): sequencing the most valuable type-strain genomes for metagenomic binning, comparative biology and taxonomic classification.</title>
        <authorList>
            <person name="Goeker M."/>
        </authorList>
    </citation>
    <scope>NUCLEOTIDE SEQUENCE [LARGE SCALE GENOMIC DNA]</scope>
    <source>
        <strain evidence="9 10">DSM 3770</strain>
    </source>
</reference>
<keyword evidence="6" id="KW-0010">Activator</keyword>
<dbReference type="PRINTS" id="PR01590">
    <property type="entry name" value="HTHFIS"/>
</dbReference>
<dbReference type="PANTHER" id="PTHR32071">
    <property type="entry name" value="TRANSCRIPTIONAL REGULATORY PROTEIN"/>
    <property type="match status" value="1"/>
</dbReference>
<organism evidence="9 10">
    <name type="scientific">Xanthobacter agilis</name>
    <dbReference type="NCBI Taxonomy" id="47492"/>
    <lineage>
        <taxon>Bacteria</taxon>
        <taxon>Pseudomonadati</taxon>
        <taxon>Pseudomonadota</taxon>
        <taxon>Alphaproteobacteria</taxon>
        <taxon>Hyphomicrobiales</taxon>
        <taxon>Xanthobacteraceae</taxon>
        <taxon>Xanthobacter</taxon>
    </lineage>
</organism>
<dbReference type="SMART" id="SM00382">
    <property type="entry name" value="AAA"/>
    <property type="match status" value="1"/>
</dbReference>
<keyword evidence="3" id="KW-0902">Two-component regulatory system</keyword>
<evidence type="ECO:0000313" key="10">
    <source>
        <dbReference type="Proteomes" id="UP001241747"/>
    </source>
</evidence>
<dbReference type="PANTHER" id="PTHR32071:SF81">
    <property type="entry name" value="PROPIONATE CATABOLISM OPERON REGULATORY PROTEIN"/>
    <property type="match status" value="1"/>
</dbReference>
<evidence type="ECO:0000256" key="5">
    <source>
        <dbReference type="ARBA" id="ARBA00023125"/>
    </source>
</evidence>
<sequence>MPLSRRGQRFSVPENDQKIMTSWERFLGGDPESSDALRRLVDDSWRRCLSGSVDPRRDQAPPPMREDSLYSLRDRCSDLVEASAPVMASAREFLSETGTVMVLTNDTGVILNLEGDQRLRGAAENIHLLSGATWSEMTCGTNAIGTAIAVGQPVQIHSAEHFCSGIKRWSCSADVIRDPYDGTILGVVDVSGLSDTFNRHSLALVVATAGRIENRLAQIEMDARFRLLERCLPRLSSGTADGLIVFDRRGRAVKANGAAGDALLDLKRRHADLPTTDISALRLGWRKDDELPRDLPGWMRREWLEPVVVDGERLGVMLAIPGRARSVPTPPAPAPPASGVRAGGAGATGGPFNRLVGQAPALRQAVTRAEQLAKSRAPVLLLGETGVGKDVFAQCLHAASPGRDGPFVALNCGGLSRELLSSELFGYAEGAFTGARRGGMIGKIEAADGGTLFLDEIGEMPKDLQPHLLRVLESGEVYRIGETRPRKVHFRLIAATNRDLRQEIQAGRFRMDLFYRVAVTSITIPPLRERASDIPVLAEQLMDELARRQGVPPRPLVPAVLDLFFAYGWPGNVRELRNVIESMLLIGEGPELGEADVPDEIRTPAEAPVGFADAGQSPVSPALGLSGMEHAERAALIRAMQAQRGNVTAVARSLGIAKSTVYAKLRRYDLENAVDEVRRAQL</sequence>
<evidence type="ECO:0000259" key="8">
    <source>
        <dbReference type="PROSITE" id="PS50045"/>
    </source>
</evidence>
<dbReference type="SUPFAM" id="SSF52540">
    <property type="entry name" value="P-loop containing nucleoside triphosphate hydrolases"/>
    <property type="match status" value="1"/>
</dbReference>
<keyword evidence="1" id="KW-0547">Nucleotide-binding</keyword>
<dbReference type="InterPro" id="IPR025662">
    <property type="entry name" value="Sigma_54_int_dom_ATP-bd_1"/>
</dbReference>
<dbReference type="PROSITE" id="PS00688">
    <property type="entry name" value="SIGMA54_INTERACT_3"/>
    <property type="match status" value="1"/>
</dbReference>
<keyword evidence="10" id="KW-1185">Reference proteome</keyword>
<dbReference type="Gene3D" id="3.40.50.300">
    <property type="entry name" value="P-loop containing nucleotide triphosphate hydrolases"/>
    <property type="match status" value="1"/>
</dbReference>
<dbReference type="InterPro" id="IPR025944">
    <property type="entry name" value="Sigma_54_int_dom_CS"/>
</dbReference>
<evidence type="ECO:0000256" key="4">
    <source>
        <dbReference type="ARBA" id="ARBA00023015"/>
    </source>
</evidence>
<dbReference type="PROSITE" id="PS50045">
    <property type="entry name" value="SIGMA54_INTERACT_4"/>
    <property type="match status" value="1"/>
</dbReference>
<dbReference type="InterPro" id="IPR003018">
    <property type="entry name" value="GAF"/>
</dbReference>
<dbReference type="Pfam" id="PF00158">
    <property type="entry name" value="Sigma54_activat"/>
    <property type="match status" value="1"/>
</dbReference>
<evidence type="ECO:0000256" key="2">
    <source>
        <dbReference type="ARBA" id="ARBA00022840"/>
    </source>
</evidence>
<feature type="domain" description="Sigma-54 factor interaction" evidence="8">
    <location>
        <begin position="355"/>
        <end position="585"/>
    </location>
</feature>
<dbReference type="Gene3D" id="3.30.450.40">
    <property type="match status" value="1"/>
</dbReference>
<dbReference type="Proteomes" id="UP001241747">
    <property type="component" value="Unassembled WGS sequence"/>
</dbReference>
<dbReference type="RefSeq" id="WP_237347603.1">
    <property type="nucleotide sequence ID" value="NZ_JABWGX010000042.1"/>
</dbReference>
<keyword evidence="5" id="KW-0238">DNA-binding</keyword>
<dbReference type="InterPro" id="IPR029016">
    <property type="entry name" value="GAF-like_dom_sf"/>
</dbReference>
<dbReference type="Gene3D" id="1.10.10.60">
    <property type="entry name" value="Homeodomain-like"/>
    <property type="match status" value="1"/>
</dbReference>
<evidence type="ECO:0000256" key="6">
    <source>
        <dbReference type="ARBA" id="ARBA00023159"/>
    </source>
</evidence>
<dbReference type="PROSITE" id="PS00675">
    <property type="entry name" value="SIGMA54_INTERACT_1"/>
    <property type="match status" value="1"/>
</dbReference>
<proteinExistence type="predicted"/>
<protein>
    <submittedName>
        <fullName evidence="9">Transcriptional regulator of acetoin/glycerol metabolism</fullName>
    </submittedName>
</protein>
<evidence type="ECO:0000313" key="9">
    <source>
        <dbReference type="EMBL" id="MDQ0507480.1"/>
    </source>
</evidence>
<dbReference type="PROSITE" id="PS00676">
    <property type="entry name" value="SIGMA54_INTERACT_2"/>
    <property type="match status" value="1"/>
</dbReference>
<evidence type="ECO:0000256" key="3">
    <source>
        <dbReference type="ARBA" id="ARBA00023012"/>
    </source>
</evidence>
<gene>
    <name evidence="9" type="ORF">QOZ94_004304</name>
</gene>
<dbReference type="Gene3D" id="1.10.8.60">
    <property type="match status" value="1"/>
</dbReference>
<dbReference type="CDD" id="cd00009">
    <property type="entry name" value="AAA"/>
    <property type="match status" value="1"/>
</dbReference>
<dbReference type="Pfam" id="PF02954">
    <property type="entry name" value="HTH_8"/>
    <property type="match status" value="1"/>
</dbReference>
<keyword evidence="4" id="KW-0805">Transcription regulation</keyword>
<dbReference type="InterPro" id="IPR058031">
    <property type="entry name" value="AAA_lid_NorR"/>
</dbReference>
<dbReference type="InterPro" id="IPR027417">
    <property type="entry name" value="P-loop_NTPase"/>
</dbReference>
<dbReference type="EMBL" id="JAUSVY010000020">
    <property type="protein sequence ID" value="MDQ0507480.1"/>
    <property type="molecule type" value="Genomic_DNA"/>
</dbReference>
<dbReference type="Pfam" id="PF01590">
    <property type="entry name" value="GAF"/>
    <property type="match status" value="1"/>
</dbReference>
<name>A0ABU0LK46_XANAG</name>
<dbReference type="InterPro" id="IPR002078">
    <property type="entry name" value="Sigma_54_int"/>
</dbReference>
<evidence type="ECO:0000256" key="1">
    <source>
        <dbReference type="ARBA" id="ARBA00022741"/>
    </source>
</evidence>
<comment type="caution">
    <text evidence="9">The sequence shown here is derived from an EMBL/GenBank/DDBJ whole genome shotgun (WGS) entry which is preliminary data.</text>
</comment>
<dbReference type="InterPro" id="IPR003593">
    <property type="entry name" value="AAA+_ATPase"/>
</dbReference>
<dbReference type="InterPro" id="IPR002197">
    <property type="entry name" value="HTH_Fis"/>
</dbReference>
<dbReference type="Pfam" id="PF25601">
    <property type="entry name" value="AAA_lid_14"/>
    <property type="match status" value="1"/>
</dbReference>
<dbReference type="InterPro" id="IPR025943">
    <property type="entry name" value="Sigma_54_int_dom_ATP-bd_2"/>
</dbReference>
<evidence type="ECO:0000256" key="7">
    <source>
        <dbReference type="ARBA" id="ARBA00023163"/>
    </source>
</evidence>
<keyword evidence="2" id="KW-0067">ATP-binding</keyword>
<keyword evidence="7" id="KW-0804">Transcription</keyword>
<dbReference type="InterPro" id="IPR009057">
    <property type="entry name" value="Homeodomain-like_sf"/>
</dbReference>